<dbReference type="PANTHER" id="PTHR14614:SF132">
    <property type="entry name" value="PROTEIN-LYSINE METHYLTRANSFERASE C42C1.13"/>
    <property type="match status" value="1"/>
</dbReference>
<dbReference type="EMBL" id="KZ305024">
    <property type="protein sequence ID" value="PIA55735.1"/>
    <property type="molecule type" value="Genomic_DNA"/>
</dbReference>
<dbReference type="InterPro" id="IPR029063">
    <property type="entry name" value="SAM-dependent_MTases_sf"/>
</dbReference>
<dbReference type="SUPFAM" id="SSF53335">
    <property type="entry name" value="S-adenosyl-L-methionine-dependent methyltransferases"/>
    <property type="match status" value="1"/>
</dbReference>
<dbReference type="InterPro" id="IPR019410">
    <property type="entry name" value="Methyltransf_16"/>
</dbReference>
<dbReference type="OrthoDB" id="413520at2759"/>
<keyword evidence="2" id="KW-1185">Reference proteome</keyword>
<reference evidence="1 2" key="1">
    <citation type="submission" date="2017-09" db="EMBL/GenBank/DDBJ databases">
        <title>WGS assembly of Aquilegia coerulea Goldsmith.</title>
        <authorList>
            <person name="Hodges S."/>
            <person name="Kramer E."/>
            <person name="Nordborg M."/>
            <person name="Tomkins J."/>
            <person name="Borevitz J."/>
            <person name="Derieg N."/>
            <person name="Yan J."/>
            <person name="Mihaltcheva S."/>
            <person name="Hayes R.D."/>
            <person name="Rokhsar D."/>
        </authorList>
    </citation>
    <scope>NUCLEOTIDE SEQUENCE [LARGE SCALE GENOMIC DNA]</scope>
    <source>
        <strain evidence="2">cv. Goldsmith</strain>
    </source>
</reference>
<dbReference type="Proteomes" id="UP000230069">
    <property type="component" value="Unassembled WGS sequence"/>
</dbReference>
<sequence>MANQNQVDEDDIDADSPFPIVHQDHQVAQILAVQELQHHLPSIKSTVVIRQLPSQGLSFKIWAAANTLVALLEQYHQHPSNSPLSSVFSCRRPFSILELGSGTGLVGIAAAAILGTKVTITDLPNVLPNLSFNAMANSGTLLLNEGIVDVSSLRWGEVDDMESIGKDFNIILGSDVVYHDNLYEPLLKTLRFFLGGESETVFVMAHLRRWKKESAFFKKARKLFQVQILHSDPPLPGARVGVVVYSFARKGTNGVVSNGTISSV</sequence>
<accession>A0A2G5EIZ5</accession>
<proteinExistence type="predicted"/>
<evidence type="ECO:0000313" key="1">
    <source>
        <dbReference type="EMBL" id="PIA55735.1"/>
    </source>
</evidence>
<dbReference type="AlphaFoldDB" id="A0A2G5EIZ5"/>
<dbReference type="STRING" id="218851.A0A2G5EIZ5"/>
<dbReference type="InParanoid" id="A0A2G5EIZ5"/>
<dbReference type="Pfam" id="PF10294">
    <property type="entry name" value="Methyltransf_16"/>
    <property type="match status" value="1"/>
</dbReference>
<gene>
    <name evidence="1" type="ORF">AQUCO_00700209v1</name>
</gene>
<protein>
    <submittedName>
        <fullName evidence="1">Uncharacterized protein</fullName>
    </submittedName>
</protein>
<dbReference type="FunCoup" id="A0A2G5EIZ5">
    <property type="interactions" value="131"/>
</dbReference>
<dbReference type="Gene3D" id="3.40.50.150">
    <property type="entry name" value="Vaccinia Virus protein VP39"/>
    <property type="match status" value="1"/>
</dbReference>
<organism evidence="1 2">
    <name type="scientific">Aquilegia coerulea</name>
    <name type="common">Rocky mountain columbine</name>
    <dbReference type="NCBI Taxonomy" id="218851"/>
    <lineage>
        <taxon>Eukaryota</taxon>
        <taxon>Viridiplantae</taxon>
        <taxon>Streptophyta</taxon>
        <taxon>Embryophyta</taxon>
        <taxon>Tracheophyta</taxon>
        <taxon>Spermatophyta</taxon>
        <taxon>Magnoliopsida</taxon>
        <taxon>Ranunculales</taxon>
        <taxon>Ranunculaceae</taxon>
        <taxon>Thalictroideae</taxon>
        <taxon>Aquilegia</taxon>
    </lineage>
</organism>
<name>A0A2G5EIZ5_AQUCA</name>
<evidence type="ECO:0000313" key="2">
    <source>
        <dbReference type="Proteomes" id="UP000230069"/>
    </source>
</evidence>
<dbReference type="PANTHER" id="PTHR14614">
    <property type="entry name" value="HEPATOCELLULAR CARCINOMA-ASSOCIATED ANTIGEN"/>
    <property type="match status" value="1"/>
</dbReference>